<dbReference type="PRINTS" id="PR00039">
    <property type="entry name" value="HTHLYSR"/>
</dbReference>
<feature type="domain" description="HTH lysR-type" evidence="6">
    <location>
        <begin position="1"/>
        <end position="58"/>
    </location>
</feature>
<evidence type="ECO:0000259" key="6">
    <source>
        <dbReference type="PROSITE" id="PS50931"/>
    </source>
</evidence>
<dbReference type="SUPFAM" id="SSF53850">
    <property type="entry name" value="Periplasmic binding protein-like II"/>
    <property type="match status" value="1"/>
</dbReference>
<dbReference type="InterPro" id="IPR036388">
    <property type="entry name" value="WH-like_DNA-bd_sf"/>
</dbReference>
<keyword evidence="4" id="KW-0010">Activator</keyword>
<comment type="similarity">
    <text evidence="1">Belongs to the LysR transcriptional regulatory family.</text>
</comment>
<dbReference type="RefSeq" id="WP_094439302.1">
    <property type="nucleotide sequence ID" value="NZ_AP024172.1"/>
</dbReference>
<dbReference type="Pfam" id="PF00126">
    <property type="entry name" value="HTH_1"/>
    <property type="match status" value="1"/>
</dbReference>
<evidence type="ECO:0000313" key="7">
    <source>
        <dbReference type="EMBL" id="RKJ95411.1"/>
    </source>
</evidence>
<sequence length="294" mass="32099">MDLTRLQYFVAVAEAGSLSRAAAALSMSQPALSRQVLLLEEELGQRMFDRTGRGVVLTPSGEALLAHARAVFARWEEARADMLDRQRSPRGRVTVGLPPRVAHVLTADLVQQFLARFPEASITVEEGLSVRLRESLVAGRVDLAVLFDPPHSPQLLLETLLREPVVLISTAPVPSKIRLAAVARRSLVMPSGPHSLRQLLESHTRPRNMALKVVAEVDSVQTVLSLVARGVGDTVLPQSAVRSWPYAEQVHVAAVVAPSIRNRLVLAIPRARPATLLSRNAAQILRELLARHFG</sequence>
<dbReference type="InterPro" id="IPR000847">
    <property type="entry name" value="LysR_HTH_N"/>
</dbReference>
<dbReference type="GO" id="GO:0003677">
    <property type="term" value="F:DNA binding"/>
    <property type="evidence" value="ECO:0007669"/>
    <property type="project" value="UniProtKB-KW"/>
</dbReference>
<dbReference type="Gene3D" id="3.40.190.290">
    <property type="match status" value="1"/>
</dbReference>
<keyword evidence="3" id="KW-0238">DNA-binding</keyword>
<evidence type="ECO:0000256" key="5">
    <source>
        <dbReference type="ARBA" id="ARBA00023163"/>
    </source>
</evidence>
<accession>A0A3R7HU98</accession>
<evidence type="ECO:0000256" key="2">
    <source>
        <dbReference type="ARBA" id="ARBA00023015"/>
    </source>
</evidence>
<comment type="caution">
    <text evidence="7">The sequence shown here is derived from an EMBL/GenBank/DDBJ whole genome shotgun (WGS) entry which is preliminary data.</text>
</comment>
<gene>
    <name evidence="7" type="ORF">CE154_015860</name>
</gene>
<protein>
    <submittedName>
        <fullName evidence="7">LysR family transcriptional regulator</fullName>
    </submittedName>
</protein>
<evidence type="ECO:0000256" key="1">
    <source>
        <dbReference type="ARBA" id="ARBA00009437"/>
    </source>
</evidence>
<dbReference type="InterPro" id="IPR036390">
    <property type="entry name" value="WH_DNA-bd_sf"/>
</dbReference>
<organism evidence="7 8">
    <name type="scientific">Alicycliphilus denitrificans</name>
    <dbReference type="NCBI Taxonomy" id="179636"/>
    <lineage>
        <taxon>Bacteria</taxon>
        <taxon>Pseudomonadati</taxon>
        <taxon>Pseudomonadota</taxon>
        <taxon>Betaproteobacteria</taxon>
        <taxon>Burkholderiales</taxon>
        <taxon>Comamonadaceae</taxon>
        <taxon>Alicycliphilus</taxon>
    </lineage>
</organism>
<keyword evidence="2" id="KW-0805">Transcription regulation</keyword>
<dbReference type="FunFam" id="1.10.10.10:FF:000001">
    <property type="entry name" value="LysR family transcriptional regulator"/>
    <property type="match status" value="1"/>
</dbReference>
<dbReference type="Gene3D" id="1.10.10.10">
    <property type="entry name" value="Winged helix-like DNA-binding domain superfamily/Winged helix DNA-binding domain"/>
    <property type="match status" value="1"/>
</dbReference>
<dbReference type="EMBL" id="NKDB02000003">
    <property type="protein sequence ID" value="RKJ95411.1"/>
    <property type="molecule type" value="Genomic_DNA"/>
</dbReference>
<dbReference type="AlphaFoldDB" id="A0A3R7HU98"/>
<keyword evidence="5" id="KW-0804">Transcription</keyword>
<evidence type="ECO:0000256" key="4">
    <source>
        <dbReference type="ARBA" id="ARBA00023159"/>
    </source>
</evidence>
<evidence type="ECO:0000313" key="8">
    <source>
        <dbReference type="Proteomes" id="UP000216225"/>
    </source>
</evidence>
<dbReference type="GO" id="GO:2000142">
    <property type="term" value="P:regulation of DNA-templated transcription initiation"/>
    <property type="evidence" value="ECO:0007669"/>
    <property type="project" value="TreeGrafter"/>
</dbReference>
<dbReference type="SUPFAM" id="SSF46785">
    <property type="entry name" value="Winged helix' DNA-binding domain"/>
    <property type="match status" value="1"/>
</dbReference>
<dbReference type="PANTHER" id="PTHR30293:SF0">
    <property type="entry name" value="NITROGEN ASSIMILATION REGULATORY PROTEIN NAC"/>
    <property type="match status" value="1"/>
</dbReference>
<reference evidence="7 8" key="1">
    <citation type="submission" date="2018-09" db="EMBL/GenBank/DDBJ databases">
        <title>Genome comparison of Alicycliphilus sp. BQ1, a polyurethanolytic bacterium, with its closest phylogenetic relatives Alicycliphilus denitrificans BC and K601, unable to attack polyurethane.</title>
        <authorList>
            <person name="Loza-Tavera H."/>
            <person name="Lozano L."/>
            <person name="Cevallos M."/>
            <person name="Maya-Lucas O."/>
            <person name="Garcia-Mena J."/>
            <person name="Hernandez J."/>
        </authorList>
    </citation>
    <scope>NUCLEOTIDE SEQUENCE [LARGE SCALE GENOMIC DNA]</scope>
    <source>
        <strain evidence="7 8">BQ1</strain>
    </source>
</reference>
<dbReference type="GO" id="GO:0003700">
    <property type="term" value="F:DNA-binding transcription factor activity"/>
    <property type="evidence" value="ECO:0007669"/>
    <property type="project" value="InterPro"/>
</dbReference>
<dbReference type="InterPro" id="IPR005119">
    <property type="entry name" value="LysR_subst-bd"/>
</dbReference>
<name>A0A3R7HU98_9BURK</name>
<proteinExistence type="inferred from homology"/>
<dbReference type="Proteomes" id="UP000216225">
    <property type="component" value="Unassembled WGS sequence"/>
</dbReference>
<dbReference type="PROSITE" id="PS50931">
    <property type="entry name" value="HTH_LYSR"/>
    <property type="match status" value="1"/>
</dbReference>
<dbReference type="PANTHER" id="PTHR30293">
    <property type="entry name" value="TRANSCRIPTIONAL REGULATORY PROTEIN NAC-RELATED"/>
    <property type="match status" value="1"/>
</dbReference>
<dbReference type="Pfam" id="PF03466">
    <property type="entry name" value="LysR_substrate"/>
    <property type="match status" value="1"/>
</dbReference>
<evidence type="ECO:0000256" key="3">
    <source>
        <dbReference type="ARBA" id="ARBA00023125"/>
    </source>
</evidence>